<evidence type="ECO:0000256" key="1">
    <source>
        <dbReference type="ARBA" id="ARBA00022527"/>
    </source>
</evidence>
<protein>
    <recommendedName>
        <fullName evidence="6">Protein kinase domain-containing protein</fullName>
    </recommendedName>
</protein>
<evidence type="ECO:0000256" key="4">
    <source>
        <dbReference type="ARBA" id="ARBA00022777"/>
    </source>
</evidence>
<dbReference type="PANTHER" id="PTHR24058">
    <property type="entry name" value="DUAL SPECIFICITY PROTEIN KINASE"/>
    <property type="match status" value="1"/>
</dbReference>
<name>A0A9P7M8X9_9HYPO</name>
<comment type="caution">
    <text evidence="7">The sequence shown here is derived from an EMBL/GenBank/DDBJ whole genome shotgun (WGS) entry which is preliminary data.</text>
</comment>
<keyword evidence="2" id="KW-0808">Transferase</keyword>
<feature type="domain" description="Protein kinase" evidence="6">
    <location>
        <begin position="1"/>
        <end position="190"/>
    </location>
</feature>
<dbReference type="PROSITE" id="PS50011">
    <property type="entry name" value="PROTEIN_KINASE_DOM"/>
    <property type="match status" value="1"/>
</dbReference>
<dbReference type="GO" id="GO:0005524">
    <property type="term" value="F:ATP binding"/>
    <property type="evidence" value="ECO:0007669"/>
    <property type="project" value="UniProtKB-KW"/>
</dbReference>
<reference evidence="7 8" key="1">
    <citation type="journal article" date="2020" name="bioRxiv">
        <title>Whole genome comparisons of ergot fungi reveals the divergence and evolution of species within the genus Claviceps are the result of varying mechanisms driving genome evolution and host range expansion.</title>
        <authorList>
            <person name="Wyka S.A."/>
            <person name="Mondo S.J."/>
            <person name="Liu M."/>
            <person name="Dettman J."/>
            <person name="Nalam V."/>
            <person name="Broders K.D."/>
        </authorList>
    </citation>
    <scope>NUCLEOTIDE SEQUENCE [LARGE SCALE GENOMIC DNA]</scope>
    <source>
        <strain evidence="7 8">CCC 1485</strain>
    </source>
</reference>
<organism evidence="7 8">
    <name type="scientific">Claviceps pazoutovae</name>
    <dbReference type="NCBI Taxonomy" id="1649127"/>
    <lineage>
        <taxon>Eukaryota</taxon>
        <taxon>Fungi</taxon>
        <taxon>Dikarya</taxon>
        <taxon>Ascomycota</taxon>
        <taxon>Pezizomycotina</taxon>
        <taxon>Sordariomycetes</taxon>
        <taxon>Hypocreomycetidae</taxon>
        <taxon>Hypocreales</taxon>
        <taxon>Clavicipitaceae</taxon>
        <taxon>Claviceps</taxon>
    </lineage>
</organism>
<gene>
    <name evidence="7" type="ORF">E4U60_004518</name>
</gene>
<dbReference type="Gene3D" id="1.10.510.10">
    <property type="entry name" value="Transferase(Phosphotransferase) domain 1"/>
    <property type="match status" value="1"/>
</dbReference>
<keyword evidence="4" id="KW-0418">Kinase</keyword>
<evidence type="ECO:0000256" key="3">
    <source>
        <dbReference type="ARBA" id="ARBA00022741"/>
    </source>
</evidence>
<keyword evidence="1" id="KW-0723">Serine/threonine-protein kinase</keyword>
<dbReference type="InterPro" id="IPR011009">
    <property type="entry name" value="Kinase-like_dom_sf"/>
</dbReference>
<proteinExistence type="predicted"/>
<keyword evidence="3" id="KW-0547">Nucleotide-binding</keyword>
<sequence length="197" mass="22065">MDGAPLTSNLPTHLTQSASFQRRDFMSSSSCPSIKIIDFGEAFLSDDAPSTLQTPLYLQAPEIVFGDRLDRWVDLWSAGCLIFELVTGQPPFDTVAMTPARIVGQMIEVTSDEIPSKWQAKWHAMQQEAPEQDEGFTLKKWLEDVYFGSNKQAEFTSEEVADIYEVVAAMLRFEPSLRATPSESLARAWFQRTMSGG</sequence>
<keyword evidence="5" id="KW-0067">ATP-binding</keyword>
<dbReference type="OrthoDB" id="4951375at2759"/>
<evidence type="ECO:0000313" key="7">
    <source>
        <dbReference type="EMBL" id="KAG5933361.1"/>
    </source>
</evidence>
<dbReference type="InterPro" id="IPR000719">
    <property type="entry name" value="Prot_kinase_dom"/>
</dbReference>
<dbReference type="GO" id="GO:0004674">
    <property type="term" value="F:protein serine/threonine kinase activity"/>
    <property type="evidence" value="ECO:0007669"/>
    <property type="project" value="UniProtKB-KW"/>
</dbReference>
<keyword evidence="8" id="KW-1185">Reference proteome</keyword>
<evidence type="ECO:0000259" key="6">
    <source>
        <dbReference type="PROSITE" id="PS50011"/>
    </source>
</evidence>
<dbReference type="SUPFAM" id="SSF56112">
    <property type="entry name" value="Protein kinase-like (PK-like)"/>
    <property type="match status" value="1"/>
</dbReference>
<evidence type="ECO:0000256" key="2">
    <source>
        <dbReference type="ARBA" id="ARBA00022679"/>
    </source>
</evidence>
<dbReference type="AlphaFoldDB" id="A0A9P7M8X9"/>
<evidence type="ECO:0000313" key="8">
    <source>
        <dbReference type="Proteomes" id="UP000706124"/>
    </source>
</evidence>
<evidence type="ECO:0000256" key="5">
    <source>
        <dbReference type="ARBA" id="ARBA00022840"/>
    </source>
</evidence>
<dbReference type="Pfam" id="PF00069">
    <property type="entry name" value="Pkinase"/>
    <property type="match status" value="1"/>
</dbReference>
<dbReference type="InterPro" id="IPR050494">
    <property type="entry name" value="Ser_Thr_dual-spec_kinase"/>
</dbReference>
<dbReference type="EMBL" id="SRPO01000375">
    <property type="protein sequence ID" value="KAG5933361.1"/>
    <property type="molecule type" value="Genomic_DNA"/>
</dbReference>
<dbReference type="Proteomes" id="UP000706124">
    <property type="component" value="Unassembled WGS sequence"/>
</dbReference>
<accession>A0A9P7M8X9</accession>